<dbReference type="Proteomes" id="UP000199766">
    <property type="component" value="Unassembled WGS sequence"/>
</dbReference>
<protein>
    <recommendedName>
        <fullName evidence="3">Hemolysin-type calcium-binding repeat-containing protein</fullName>
    </recommendedName>
</protein>
<name>A0A1H9L8M1_9BURK</name>
<reference evidence="1 2" key="1">
    <citation type="submission" date="2016-10" db="EMBL/GenBank/DDBJ databases">
        <authorList>
            <person name="de Groot N.N."/>
        </authorList>
    </citation>
    <scope>NUCLEOTIDE SEQUENCE [LARGE SCALE GENOMIC DNA]</scope>
    <source>
        <strain evidence="1 2">ATCC 35958</strain>
    </source>
</reference>
<dbReference type="GO" id="GO:0005509">
    <property type="term" value="F:calcium ion binding"/>
    <property type="evidence" value="ECO:0007669"/>
    <property type="project" value="InterPro"/>
</dbReference>
<dbReference type="STRING" id="180197.SAMN02982919_01691"/>
<dbReference type="Pfam" id="PF00353">
    <property type="entry name" value="HemolysinCabind"/>
    <property type="match status" value="2"/>
</dbReference>
<dbReference type="InterPro" id="IPR001343">
    <property type="entry name" value="Hemolysn_Ca-bd"/>
</dbReference>
<sequence length="846" mass="81976">MAKVYLDSGDNFALSGAASVFGSTGTEKVVINTGVTGVVVDANVERVDLSGASSTYTFQQAGNQLKVFSGTTLVATIPLQDDTNGTQVVFSNGSVEAKVGATGLTLGGAVVPSAAAAAVTPTTIDATVTTGSGAAAGGTVTGQPFTLTSATAADVPRLTTGNDTVTGAAGTLNSNDVLADSSTTDSDTLNAVLSASLTSAPTISNVENVNLDFKGFGLTFNAGSTSNGTITVSSTQDGNTSAKLQNVGATAKVAVGSGISTLTLESSSTTLNLTGGQALTVSQATTVGTIGFVSGGSSANTVTYSAASTVKSVAVSGSQSLTIKTANLADFAANTVTKTLSGTATLTLELTATAAATDLSKVAADSFNLNVAGTQSLGLSSGANVTLSKDIASSTLGVGALAVDSSNDSFNLKVAANQTGTLDINAFETINLAIATSTPASIATLDVATITTGIANTVNLTGSQNTTISTLTGSATATAATTLNAADFGAKLNVTIGANAATVVGGASADTITGGVSTDLIIGGAGTDTLSAGGTAAGTVNDTIIGGAGNDVVYLATSTTFTTAAVIVGTSASINGGDGTDTLDFTTTSATTLTGKVIAFENVTVRATAGAVAWTTADSDITAGSTLVFEVAGGASTEDLTFSGAAETDASFNIKLTNASVTTTGSTITGGALNDSISILSTTTAADSITGGKGVDTITVVATAGNDKFVFAAGDSGIAAATADVINGANAADILKFTSITATAESSALATGTQLGTGWSVATTGIATKTNATLDDFITAATASAKAGATGMNGQAVAFVSGADTYVFAAGTDTTANTDDGLVKLTGLVITDLSNGYTTTGEFILA</sequence>
<evidence type="ECO:0000313" key="1">
    <source>
        <dbReference type="EMBL" id="SER07515.1"/>
    </source>
</evidence>
<organism evidence="1 2">
    <name type="scientific">Giesbergeria anulus</name>
    <dbReference type="NCBI Taxonomy" id="180197"/>
    <lineage>
        <taxon>Bacteria</taxon>
        <taxon>Pseudomonadati</taxon>
        <taxon>Pseudomonadota</taxon>
        <taxon>Betaproteobacteria</taxon>
        <taxon>Burkholderiales</taxon>
        <taxon>Comamonadaceae</taxon>
        <taxon>Giesbergeria</taxon>
    </lineage>
</organism>
<dbReference type="InterPro" id="IPR011049">
    <property type="entry name" value="Serralysin-like_metalloprot_C"/>
</dbReference>
<proteinExistence type="predicted"/>
<gene>
    <name evidence="1" type="ORF">SAMN02982919_01691</name>
</gene>
<dbReference type="RefSeq" id="WP_091455844.1">
    <property type="nucleotide sequence ID" value="NZ_FOGD01000004.1"/>
</dbReference>
<keyword evidence="2" id="KW-1185">Reference proteome</keyword>
<evidence type="ECO:0000313" key="2">
    <source>
        <dbReference type="Proteomes" id="UP000199766"/>
    </source>
</evidence>
<accession>A0A1H9L8M1</accession>
<dbReference type="SUPFAM" id="SSF51120">
    <property type="entry name" value="beta-Roll"/>
    <property type="match status" value="2"/>
</dbReference>
<dbReference type="Gene3D" id="2.150.10.10">
    <property type="entry name" value="Serralysin-like metalloprotease, C-terminal"/>
    <property type="match status" value="1"/>
</dbReference>
<dbReference type="AlphaFoldDB" id="A0A1H9L8M1"/>
<dbReference type="OrthoDB" id="6305173at2"/>
<evidence type="ECO:0008006" key="3">
    <source>
        <dbReference type="Google" id="ProtNLM"/>
    </source>
</evidence>
<dbReference type="PRINTS" id="PR00313">
    <property type="entry name" value="CABNDNGRPT"/>
</dbReference>
<dbReference type="EMBL" id="FOGD01000004">
    <property type="protein sequence ID" value="SER07515.1"/>
    <property type="molecule type" value="Genomic_DNA"/>
</dbReference>